<dbReference type="Pfam" id="PF05305">
    <property type="entry name" value="DUF732"/>
    <property type="match status" value="1"/>
</dbReference>
<dbReference type="Proteomes" id="UP000193387">
    <property type="component" value="Unassembled WGS sequence"/>
</dbReference>
<keyword evidence="1" id="KW-0812">Transmembrane</keyword>
<feature type="transmembrane region" description="Helical" evidence="1">
    <location>
        <begin position="12"/>
        <end position="34"/>
    </location>
</feature>
<evidence type="ECO:0000313" key="4">
    <source>
        <dbReference type="Proteomes" id="UP000193387"/>
    </source>
</evidence>
<reference evidence="3 4" key="1">
    <citation type="submission" date="2016-01" db="EMBL/GenBank/DDBJ databases">
        <title>The new phylogeny of the genus Mycobacterium.</title>
        <authorList>
            <person name="Tarcisio F."/>
            <person name="Conor M."/>
            <person name="Antonella G."/>
            <person name="Elisabetta G."/>
            <person name="Giulia F.S."/>
            <person name="Sara T."/>
            <person name="Anna F."/>
            <person name="Clotilde B."/>
            <person name="Roberto B."/>
            <person name="Veronica D.S."/>
            <person name="Fabio R."/>
            <person name="Monica P."/>
            <person name="Olivier J."/>
            <person name="Enrico T."/>
            <person name="Nicola S."/>
        </authorList>
    </citation>
    <scope>NUCLEOTIDE SEQUENCE [LARGE SCALE GENOMIC DNA]</scope>
    <source>
        <strain evidence="3 4">DSM 44616</strain>
    </source>
</reference>
<organism evidence="3 4">
    <name type="scientific">Mycobacterium saskatchewanense</name>
    <dbReference type="NCBI Taxonomy" id="220927"/>
    <lineage>
        <taxon>Bacteria</taxon>
        <taxon>Bacillati</taxon>
        <taxon>Actinomycetota</taxon>
        <taxon>Actinomycetes</taxon>
        <taxon>Mycobacteriales</taxon>
        <taxon>Mycobacteriaceae</taxon>
        <taxon>Mycobacterium</taxon>
        <taxon>Mycobacterium simiae complex</taxon>
    </lineage>
</organism>
<protein>
    <recommendedName>
        <fullName evidence="2">DUF732 domain-containing protein</fullName>
    </recommendedName>
</protein>
<feature type="domain" description="DUF732" evidence="2">
    <location>
        <begin position="60"/>
        <end position="148"/>
    </location>
</feature>
<keyword evidence="1" id="KW-1133">Transmembrane helix</keyword>
<keyword evidence="1" id="KW-0472">Membrane</keyword>
<comment type="caution">
    <text evidence="3">The sequence shown here is derived from an EMBL/GenBank/DDBJ whole genome shotgun (WGS) entry which is preliminary data.</text>
</comment>
<evidence type="ECO:0000256" key="1">
    <source>
        <dbReference type="SAM" id="Phobius"/>
    </source>
</evidence>
<name>A0AAJ3TVU2_9MYCO</name>
<evidence type="ECO:0000259" key="2">
    <source>
        <dbReference type="Pfam" id="PF05305"/>
    </source>
</evidence>
<gene>
    <name evidence="3" type="ORF">AWC23_09620</name>
</gene>
<dbReference type="AlphaFoldDB" id="A0AAJ3TVU2"/>
<evidence type="ECO:0000313" key="3">
    <source>
        <dbReference type="EMBL" id="ORW72692.1"/>
    </source>
</evidence>
<sequence>MRPPPSRNLGNVVAAVFLAMAVLFALGVVATYFLRDRTATSPGPQTITVTPGPKGSGDGADGRFFSSLAIYGIADNGNDAVRQRFMEFGHHTCFSLLPPHPQALDSTVTDIMTAENQDVASGSPWSPQFTHDDAEHLAEAAIGAYCPSVSR</sequence>
<proteinExistence type="predicted"/>
<keyword evidence="4" id="KW-1185">Reference proteome</keyword>
<dbReference type="InterPro" id="IPR007969">
    <property type="entry name" value="DUF732"/>
</dbReference>
<accession>A0AAJ3TVU2</accession>
<dbReference type="EMBL" id="LQPR01000022">
    <property type="protein sequence ID" value="ORW72692.1"/>
    <property type="molecule type" value="Genomic_DNA"/>
</dbReference>